<keyword evidence="3" id="KW-1185">Reference proteome</keyword>
<proteinExistence type="inferred from homology"/>
<organism evidence="2 3">
    <name type="scientific">Actinocorallia aurantiaca</name>
    <dbReference type="NCBI Taxonomy" id="46204"/>
    <lineage>
        <taxon>Bacteria</taxon>
        <taxon>Bacillati</taxon>
        <taxon>Actinomycetota</taxon>
        <taxon>Actinomycetes</taxon>
        <taxon>Streptosporangiales</taxon>
        <taxon>Thermomonosporaceae</taxon>
        <taxon>Actinocorallia</taxon>
    </lineage>
</organism>
<dbReference type="EMBL" id="BAAATZ010000017">
    <property type="protein sequence ID" value="GAA2729978.1"/>
    <property type="molecule type" value="Genomic_DNA"/>
</dbReference>
<sequence length="350" mass="36393">MNGPVLLSVADLADGAAHAPVLGPDAAPVDPLVGVELGAVPSTAVLSRAVERARSHDRLLVGVHEGTDLPEAARTLSAYLDLTLITSGRSLPRPYVGVEDPKAALGRLWEAAAANPRAAFVLGGVLRASAALPVAEALDVESFAYSTLLAGPEFSGWLAGRGTVNAPPEVTDPVLVSRDGDTLRLTLNRPERRNAYGRLLRDALVEGLALAEADPSVRRVLLDGAGPVFCSGGDLAEFGTAPDLTTAHLVRTRAGAALPLHRLRDRVTVRVHGTCVGAGVELPSFARTLIAAPGTTFRLPEIAMGLIPGAGGTVGLPRRIGRWRTLYLALTGLELDAGTALSWGLVDRLS</sequence>
<comment type="similarity">
    <text evidence="1">Belongs to the enoyl-CoA hydratase/isomerase family.</text>
</comment>
<name>A0ABN3UBZ6_9ACTN</name>
<comment type="caution">
    <text evidence="2">The sequence shown here is derived from an EMBL/GenBank/DDBJ whole genome shotgun (WGS) entry which is preliminary data.</text>
</comment>
<dbReference type="PANTHER" id="PTHR43802:SF1">
    <property type="entry name" value="IP11341P-RELATED"/>
    <property type="match status" value="1"/>
</dbReference>
<dbReference type="Proteomes" id="UP001501842">
    <property type="component" value="Unassembled WGS sequence"/>
</dbReference>
<dbReference type="SUPFAM" id="SSF52096">
    <property type="entry name" value="ClpP/crotonase"/>
    <property type="match status" value="1"/>
</dbReference>
<evidence type="ECO:0000313" key="2">
    <source>
        <dbReference type="EMBL" id="GAA2729978.1"/>
    </source>
</evidence>
<dbReference type="InterPro" id="IPR001753">
    <property type="entry name" value="Enoyl-CoA_hydra/iso"/>
</dbReference>
<dbReference type="PANTHER" id="PTHR43802">
    <property type="entry name" value="ENOYL-COA HYDRATASE"/>
    <property type="match status" value="1"/>
</dbReference>
<gene>
    <name evidence="2" type="ORF">GCM10010439_41920</name>
</gene>
<dbReference type="RefSeq" id="WP_344452260.1">
    <property type="nucleotide sequence ID" value="NZ_BAAATZ010000017.1"/>
</dbReference>
<dbReference type="InterPro" id="IPR029045">
    <property type="entry name" value="ClpP/crotonase-like_dom_sf"/>
</dbReference>
<protein>
    <submittedName>
        <fullName evidence="2">Enoyl-CoA hydratase/isomerase family protein</fullName>
    </submittedName>
</protein>
<dbReference type="Gene3D" id="3.90.226.10">
    <property type="entry name" value="2-enoyl-CoA Hydratase, Chain A, domain 1"/>
    <property type="match status" value="1"/>
</dbReference>
<reference evidence="2 3" key="1">
    <citation type="journal article" date="2019" name="Int. J. Syst. Evol. Microbiol.">
        <title>The Global Catalogue of Microorganisms (GCM) 10K type strain sequencing project: providing services to taxonomists for standard genome sequencing and annotation.</title>
        <authorList>
            <consortium name="The Broad Institute Genomics Platform"/>
            <consortium name="The Broad Institute Genome Sequencing Center for Infectious Disease"/>
            <person name="Wu L."/>
            <person name="Ma J."/>
        </authorList>
    </citation>
    <scope>NUCLEOTIDE SEQUENCE [LARGE SCALE GENOMIC DNA]</scope>
    <source>
        <strain evidence="2 3">JCM 8201</strain>
    </source>
</reference>
<evidence type="ECO:0000256" key="1">
    <source>
        <dbReference type="ARBA" id="ARBA00005254"/>
    </source>
</evidence>
<accession>A0ABN3UBZ6</accession>
<evidence type="ECO:0000313" key="3">
    <source>
        <dbReference type="Proteomes" id="UP001501842"/>
    </source>
</evidence>
<dbReference type="Pfam" id="PF00378">
    <property type="entry name" value="ECH_1"/>
    <property type="match status" value="1"/>
</dbReference>
<dbReference type="CDD" id="cd06558">
    <property type="entry name" value="crotonase-like"/>
    <property type="match status" value="1"/>
</dbReference>